<dbReference type="InterPro" id="IPR006034">
    <property type="entry name" value="Asparaginase/glutaminase-like"/>
</dbReference>
<dbReference type="InterPro" id="IPR027473">
    <property type="entry name" value="L-asparaginase_C"/>
</dbReference>
<keyword evidence="2" id="KW-0378">Hydrolase</keyword>
<dbReference type="NCBIfam" id="TIGR00520">
    <property type="entry name" value="asnASE_II"/>
    <property type="match status" value="1"/>
</dbReference>
<dbReference type="CDD" id="cd08964">
    <property type="entry name" value="L-asparaginase_II"/>
    <property type="match status" value="1"/>
</dbReference>
<evidence type="ECO:0000313" key="10">
    <source>
        <dbReference type="Proteomes" id="UP000677234"/>
    </source>
</evidence>
<dbReference type="FunFam" id="3.40.50.1170:FF:000001">
    <property type="entry name" value="L-asparaginase 2"/>
    <property type="match status" value="1"/>
</dbReference>
<reference evidence="7 9" key="1">
    <citation type="submission" date="2020-12" db="EMBL/GenBank/DDBJ databases">
        <title>strain FJAT-54423T represents a novel species of the genus Brevibacillus.</title>
        <authorList>
            <person name="Tang R."/>
        </authorList>
    </citation>
    <scope>NUCLEOTIDE SEQUENCE [LARGE SCALE GENOMIC DNA]</scope>
    <source>
        <strain evidence="7 9">FJAT-54423</strain>
    </source>
</reference>
<dbReference type="PANTHER" id="PTHR11707">
    <property type="entry name" value="L-ASPARAGINASE"/>
    <property type="match status" value="1"/>
</dbReference>
<feature type="domain" description="L-asparaginase N-terminal" evidence="5">
    <location>
        <begin position="3"/>
        <end position="198"/>
    </location>
</feature>
<dbReference type="PROSITE" id="PS51732">
    <property type="entry name" value="ASN_GLN_ASE_3"/>
    <property type="match status" value="1"/>
</dbReference>
<dbReference type="Gene3D" id="3.40.50.40">
    <property type="match status" value="1"/>
</dbReference>
<sequence length="329" mass="36316">MKKIVILASGGTISGSGLTALDFKDYKTGSYTIEDITRSVPQLADLAEITVEQLFNISSCDITSEHWIFIKQRVEHYLIERGYDGAVITHGTNTLEESAYFLNLTLATDKPVVFVGSQRPLDVLGSDAGINLHRAVRVAVDEQSRGKGVLIVLNDEINAAREGTKTNTYRLQTFQSGQMGLLGYVDIDGTVQYYREPVRKHTIHSRFSQVPLQALPEVAIVYSYLGAKGDVIRYLTESKRYQGIVVAGTGAGKVSSDEELALAEASRQGIFVVRSSRVGNGRVTALNQYQGYGFVTADNLLPQKARILLMLALLETNQKDAIQQFFHEY</sequence>
<comment type="similarity">
    <text evidence="1 4">Belongs to the asparaginase 1 family.</text>
</comment>
<evidence type="ECO:0000256" key="3">
    <source>
        <dbReference type="PIRSR" id="PIRSR001220-1"/>
    </source>
</evidence>
<proteinExistence type="inferred from homology"/>
<accession>A0A7T5EP01</accession>
<keyword evidence="10" id="KW-1185">Reference proteome</keyword>
<dbReference type="Pfam" id="PF17763">
    <property type="entry name" value="Asparaginase_C"/>
    <property type="match status" value="1"/>
</dbReference>
<dbReference type="Proteomes" id="UP000595847">
    <property type="component" value="Chromosome"/>
</dbReference>
<dbReference type="GO" id="GO:0004067">
    <property type="term" value="F:asparaginase activity"/>
    <property type="evidence" value="ECO:0007669"/>
    <property type="project" value="UniProtKB-UniRule"/>
</dbReference>
<evidence type="ECO:0000259" key="6">
    <source>
        <dbReference type="Pfam" id="PF17763"/>
    </source>
</evidence>
<evidence type="ECO:0000313" key="9">
    <source>
        <dbReference type="Proteomes" id="UP000595847"/>
    </source>
</evidence>
<dbReference type="PIRSF" id="PIRSF001220">
    <property type="entry name" value="L-ASNase_gatD"/>
    <property type="match status" value="1"/>
</dbReference>
<dbReference type="Gene3D" id="3.40.50.1170">
    <property type="entry name" value="L-asparaginase, N-terminal domain"/>
    <property type="match status" value="1"/>
</dbReference>
<dbReference type="InterPro" id="IPR036152">
    <property type="entry name" value="Asp/glu_Ase-like_sf"/>
</dbReference>
<evidence type="ECO:0000313" key="8">
    <source>
        <dbReference type="EMBL" id="QUO43134.1"/>
    </source>
</evidence>
<feature type="domain" description="Asparaginase/glutaminase C-terminal" evidence="6">
    <location>
        <begin position="218"/>
        <end position="326"/>
    </location>
</feature>
<name>A0A7T5EP01_9BACL</name>
<reference evidence="8" key="2">
    <citation type="submission" date="2021-04" db="EMBL/GenBank/DDBJ databases">
        <title>Brevibacillus composti FJAT-54423, complete genome.</title>
        <authorList>
            <person name="Tang R."/>
        </authorList>
    </citation>
    <scope>NUCLEOTIDE SEQUENCE</scope>
    <source>
        <strain evidence="8">FJAT-54424</strain>
    </source>
</reference>
<dbReference type="GO" id="GO:0006528">
    <property type="term" value="P:asparagine metabolic process"/>
    <property type="evidence" value="ECO:0007669"/>
    <property type="project" value="InterPro"/>
</dbReference>
<dbReference type="InterPro" id="IPR027474">
    <property type="entry name" value="L-asparaginase_N"/>
</dbReference>
<dbReference type="KEGG" id="bcop:JD108_09700"/>
<feature type="active site" description="O-isoaspartyl threonine intermediate" evidence="3">
    <location>
        <position position="12"/>
    </location>
</feature>
<dbReference type="InterPro" id="IPR004550">
    <property type="entry name" value="AsnASE_II"/>
</dbReference>
<dbReference type="SMART" id="SM00870">
    <property type="entry name" value="Asparaginase"/>
    <property type="match status" value="1"/>
</dbReference>
<dbReference type="EMBL" id="CP066308">
    <property type="protein sequence ID" value="QQE76105.1"/>
    <property type="molecule type" value="Genomic_DNA"/>
</dbReference>
<dbReference type="InterPro" id="IPR037152">
    <property type="entry name" value="L-asparaginase_N_sf"/>
</dbReference>
<dbReference type="PRINTS" id="PR00139">
    <property type="entry name" value="ASNGLNASE"/>
</dbReference>
<dbReference type="Proteomes" id="UP000677234">
    <property type="component" value="Chromosome"/>
</dbReference>
<dbReference type="InterPro" id="IPR040919">
    <property type="entry name" value="Asparaginase_C"/>
</dbReference>
<evidence type="ECO:0000256" key="2">
    <source>
        <dbReference type="ARBA" id="ARBA00022801"/>
    </source>
</evidence>
<evidence type="ECO:0000259" key="5">
    <source>
        <dbReference type="Pfam" id="PF00710"/>
    </source>
</evidence>
<dbReference type="PANTHER" id="PTHR11707:SF28">
    <property type="entry name" value="60 KDA LYSOPHOSPHOLIPASE"/>
    <property type="match status" value="1"/>
</dbReference>
<organism evidence="7 9">
    <name type="scientific">Brevibacillus composti</name>
    <dbReference type="NCBI Taxonomy" id="2796470"/>
    <lineage>
        <taxon>Bacteria</taxon>
        <taxon>Bacillati</taxon>
        <taxon>Bacillota</taxon>
        <taxon>Bacilli</taxon>
        <taxon>Bacillales</taxon>
        <taxon>Paenibacillaceae</taxon>
        <taxon>Brevibacillus</taxon>
    </lineage>
</organism>
<dbReference type="RefSeq" id="WP_198829613.1">
    <property type="nucleotide sequence ID" value="NZ_CP066308.1"/>
</dbReference>
<evidence type="ECO:0000313" key="7">
    <source>
        <dbReference type="EMBL" id="QQE76105.1"/>
    </source>
</evidence>
<gene>
    <name evidence="7" type="ORF">JD108_09700</name>
    <name evidence="8" type="ORF">KDJ56_09395</name>
</gene>
<dbReference type="SUPFAM" id="SSF53774">
    <property type="entry name" value="Glutaminase/Asparaginase"/>
    <property type="match status" value="1"/>
</dbReference>
<evidence type="ECO:0000256" key="1">
    <source>
        <dbReference type="ARBA" id="ARBA00010518"/>
    </source>
</evidence>
<dbReference type="EMBL" id="CP073708">
    <property type="protein sequence ID" value="QUO43134.1"/>
    <property type="molecule type" value="Genomic_DNA"/>
</dbReference>
<dbReference type="PIRSF" id="PIRSF500176">
    <property type="entry name" value="L_ASNase"/>
    <property type="match status" value="1"/>
</dbReference>
<dbReference type="AlphaFoldDB" id="A0A7T5EP01"/>
<dbReference type="Pfam" id="PF00710">
    <property type="entry name" value="Asparaginase"/>
    <property type="match status" value="1"/>
</dbReference>
<evidence type="ECO:0000256" key="4">
    <source>
        <dbReference type="RuleBase" id="RU004456"/>
    </source>
</evidence>
<protein>
    <submittedName>
        <fullName evidence="7">Asparaginase</fullName>
    </submittedName>
</protein>